<evidence type="ECO:0000313" key="2">
    <source>
        <dbReference type="Proteomes" id="UP001189429"/>
    </source>
</evidence>
<name>A0ABN9PBX7_9DINO</name>
<accession>A0ABN9PBX7</accession>
<comment type="caution">
    <text evidence="1">The sequence shown here is derived from an EMBL/GenBank/DDBJ whole genome shotgun (WGS) entry which is preliminary data.</text>
</comment>
<gene>
    <name evidence="1" type="ORF">PCOR1329_LOCUS482</name>
</gene>
<evidence type="ECO:0000313" key="1">
    <source>
        <dbReference type="EMBL" id="CAK0788642.1"/>
    </source>
</evidence>
<sequence>CPIAVDVHIALSNTNVTGFRGAKYELPAYGEGAFEKPSIEKHFETMRVSDGMRRVAESMRNEFASSGAREVHIRIVDGDGFEKDMRKVREDILAKAKATSNMDPDAFDYWWRKLPSREGRFEQNGNMMYLRHLAYSSAVAAEKKLPYKYTHVLYTREDNVFVHPPFTLLQLARDMDNGAAPSESPAAILVDKHCGWNFYSDKLYFASRRGIDVLFARTRDAHISQMAQWINMAPTATKGTDPLMTEEYFKRLLEAAHANVTKFEFRRFEARYVAGSSKPCIPDLYRKCTIVPMFDTCPKKFAGYR</sequence>
<dbReference type="Proteomes" id="UP001189429">
    <property type="component" value="Unassembled WGS sequence"/>
</dbReference>
<keyword evidence="2" id="KW-1185">Reference proteome</keyword>
<organism evidence="1 2">
    <name type="scientific">Prorocentrum cordatum</name>
    <dbReference type="NCBI Taxonomy" id="2364126"/>
    <lineage>
        <taxon>Eukaryota</taxon>
        <taxon>Sar</taxon>
        <taxon>Alveolata</taxon>
        <taxon>Dinophyceae</taxon>
        <taxon>Prorocentrales</taxon>
        <taxon>Prorocentraceae</taxon>
        <taxon>Prorocentrum</taxon>
    </lineage>
</organism>
<protein>
    <recommendedName>
        <fullName evidence="3">Hexosyltransferase</fullName>
    </recommendedName>
</protein>
<reference evidence="1" key="1">
    <citation type="submission" date="2023-10" db="EMBL/GenBank/DDBJ databases">
        <authorList>
            <person name="Chen Y."/>
            <person name="Shah S."/>
            <person name="Dougan E. K."/>
            <person name="Thang M."/>
            <person name="Chan C."/>
        </authorList>
    </citation>
    <scope>NUCLEOTIDE SEQUENCE [LARGE SCALE GENOMIC DNA]</scope>
</reference>
<evidence type="ECO:0008006" key="3">
    <source>
        <dbReference type="Google" id="ProtNLM"/>
    </source>
</evidence>
<feature type="non-terminal residue" evidence="1">
    <location>
        <position position="1"/>
    </location>
</feature>
<dbReference type="EMBL" id="CAUYUJ010000101">
    <property type="protein sequence ID" value="CAK0788642.1"/>
    <property type="molecule type" value="Genomic_DNA"/>
</dbReference>
<proteinExistence type="predicted"/>